<dbReference type="EMBL" id="UINC01181586">
    <property type="protein sequence ID" value="SVD91347.1"/>
    <property type="molecule type" value="Genomic_DNA"/>
</dbReference>
<protein>
    <submittedName>
        <fullName evidence="1">Uncharacterized protein</fullName>
    </submittedName>
</protein>
<evidence type="ECO:0000313" key="1">
    <source>
        <dbReference type="EMBL" id="SVD91347.1"/>
    </source>
</evidence>
<sequence>VTSETHTSEDRRPIASRRFLWVRTTTTWLVKQDISP</sequence>
<feature type="non-terminal residue" evidence="1">
    <location>
        <position position="36"/>
    </location>
</feature>
<proteinExistence type="predicted"/>
<organism evidence="1">
    <name type="scientific">marine metagenome</name>
    <dbReference type="NCBI Taxonomy" id="408172"/>
    <lineage>
        <taxon>unclassified sequences</taxon>
        <taxon>metagenomes</taxon>
        <taxon>ecological metagenomes</taxon>
    </lineage>
</organism>
<dbReference type="AlphaFoldDB" id="A0A382Z783"/>
<accession>A0A382Z783</accession>
<feature type="non-terminal residue" evidence="1">
    <location>
        <position position="1"/>
    </location>
</feature>
<gene>
    <name evidence="1" type="ORF">METZ01_LOCUS444201</name>
</gene>
<reference evidence="1" key="1">
    <citation type="submission" date="2018-05" db="EMBL/GenBank/DDBJ databases">
        <authorList>
            <person name="Lanie J.A."/>
            <person name="Ng W.-L."/>
            <person name="Kazmierczak K.M."/>
            <person name="Andrzejewski T.M."/>
            <person name="Davidsen T.M."/>
            <person name="Wayne K.J."/>
            <person name="Tettelin H."/>
            <person name="Glass J.I."/>
            <person name="Rusch D."/>
            <person name="Podicherti R."/>
            <person name="Tsui H.-C.T."/>
            <person name="Winkler M.E."/>
        </authorList>
    </citation>
    <scope>NUCLEOTIDE SEQUENCE</scope>
</reference>
<name>A0A382Z783_9ZZZZ</name>